<evidence type="ECO:0000313" key="12">
    <source>
        <dbReference type="Proteomes" id="UP001274830"/>
    </source>
</evidence>
<dbReference type="GO" id="GO:0043001">
    <property type="term" value="P:Golgi to plasma membrane protein transport"/>
    <property type="evidence" value="ECO:0007669"/>
    <property type="project" value="TreeGrafter"/>
</dbReference>
<feature type="transmembrane region" description="Helical" evidence="10">
    <location>
        <begin position="29"/>
        <end position="47"/>
    </location>
</feature>
<keyword evidence="6 10" id="KW-1133">Transmembrane helix</keyword>
<evidence type="ECO:0000256" key="1">
    <source>
        <dbReference type="ARBA" id="ARBA00004653"/>
    </source>
</evidence>
<evidence type="ECO:0008006" key="13">
    <source>
        <dbReference type="Google" id="ProtNLM"/>
    </source>
</evidence>
<keyword evidence="4 10" id="KW-0812">Transmembrane</keyword>
<comment type="similarity">
    <text evidence="2">Belongs to the SYS1 family.</text>
</comment>
<feature type="transmembrane region" description="Helical" evidence="10">
    <location>
        <begin position="67"/>
        <end position="91"/>
    </location>
</feature>
<comment type="subcellular location">
    <subcellularLocation>
        <location evidence="1">Golgi apparatus membrane</location>
        <topology evidence="1">Multi-pass membrane protein</topology>
    </subcellularLocation>
</comment>
<dbReference type="GO" id="GO:0005829">
    <property type="term" value="C:cytosol"/>
    <property type="evidence" value="ECO:0007669"/>
    <property type="project" value="GOC"/>
</dbReference>
<keyword evidence="5" id="KW-0653">Protein transport</keyword>
<keyword evidence="3" id="KW-0813">Transport</keyword>
<comment type="caution">
    <text evidence="11">The sequence shown here is derived from an EMBL/GenBank/DDBJ whole genome shotgun (WGS) entry which is preliminary data.</text>
</comment>
<dbReference type="InterPro" id="IPR019185">
    <property type="entry name" value="Integral_membrane_SYS1-rel"/>
</dbReference>
<dbReference type="GO" id="GO:0034067">
    <property type="term" value="P:protein localization to Golgi apparatus"/>
    <property type="evidence" value="ECO:0007669"/>
    <property type="project" value="TreeGrafter"/>
</dbReference>
<dbReference type="Proteomes" id="UP001274830">
    <property type="component" value="Unassembled WGS sequence"/>
</dbReference>
<accession>A0AAE1C406</accession>
<organism evidence="11 12">
    <name type="scientific">Recurvomyces mirabilis</name>
    <dbReference type="NCBI Taxonomy" id="574656"/>
    <lineage>
        <taxon>Eukaryota</taxon>
        <taxon>Fungi</taxon>
        <taxon>Dikarya</taxon>
        <taxon>Ascomycota</taxon>
        <taxon>Pezizomycotina</taxon>
        <taxon>Dothideomycetes</taxon>
        <taxon>Dothideomycetidae</taxon>
        <taxon>Mycosphaerellales</taxon>
        <taxon>Teratosphaeriaceae</taxon>
        <taxon>Recurvomyces</taxon>
    </lineage>
</organism>
<keyword evidence="7" id="KW-0333">Golgi apparatus</keyword>
<name>A0AAE1C406_9PEZI</name>
<evidence type="ECO:0000256" key="4">
    <source>
        <dbReference type="ARBA" id="ARBA00022692"/>
    </source>
</evidence>
<proteinExistence type="inferred from homology"/>
<keyword evidence="8 10" id="KW-0472">Membrane</keyword>
<dbReference type="PANTHER" id="PTHR12952">
    <property type="entry name" value="SYS1"/>
    <property type="match status" value="1"/>
</dbReference>
<feature type="compositionally biased region" description="Gly residues" evidence="9">
    <location>
        <begin position="185"/>
        <end position="196"/>
    </location>
</feature>
<dbReference type="GO" id="GO:0006895">
    <property type="term" value="P:Golgi to endosome transport"/>
    <property type="evidence" value="ECO:0007669"/>
    <property type="project" value="TreeGrafter"/>
</dbReference>
<evidence type="ECO:0000256" key="5">
    <source>
        <dbReference type="ARBA" id="ARBA00022927"/>
    </source>
</evidence>
<evidence type="ECO:0000256" key="9">
    <source>
        <dbReference type="SAM" id="MobiDB-lite"/>
    </source>
</evidence>
<evidence type="ECO:0000256" key="10">
    <source>
        <dbReference type="SAM" id="Phobius"/>
    </source>
</evidence>
<gene>
    <name evidence="11" type="ORF">LTR78_002887</name>
</gene>
<dbReference type="PANTHER" id="PTHR12952:SF0">
    <property type="entry name" value="PROTEIN SYS1 HOMOLOG"/>
    <property type="match status" value="1"/>
</dbReference>
<evidence type="ECO:0000256" key="7">
    <source>
        <dbReference type="ARBA" id="ARBA00023034"/>
    </source>
</evidence>
<protein>
    <recommendedName>
        <fullName evidence="13">Protein SYS1</fullName>
    </recommendedName>
</protein>
<dbReference type="EMBL" id="JAUTXT010000007">
    <property type="protein sequence ID" value="KAK3677349.1"/>
    <property type="molecule type" value="Genomic_DNA"/>
</dbReference>
<dbReference type="AlphaFoldDB" id="A0AAE1C406"/>
<reference evidence="11" key="1">
    <citation type="submission" date="2023-07" db="EMBL/GenBank/DDBJ databases">
        <title>Black Yeasts Isolated from many extreme environments.</title>
        <authorList>
            <person name="Coleine C."/>
            <person name="Stajich J.E."/>
            <person name="Selbmann L."/>
        </authorList>
    </citation>
    <scope>NUCLEOTIDE SEQUENCE</scope>
    <source>
        <strain evidence="11">CCFEE 5485</strain>
    </source>
</reference>
<evidence type="ECO:0000256" key="8">
    <source>
        <dbReference type="ARBA" id="ARBA00023136"/>
    </source>
</evidence>
<evidence type="ECO:0000256" key="3">
    <source>
        <dbReference type="ARBA" id="ARBA00022448"/>
    </source>
</evidence>
<keyword evidence="12" id="KW-1185">Reference proteome</keyword>
<feature type="transmembrane region" description="Helical" evidence="10">
    <location>
        <begin position="122"/>
        <end position="143"/>
    </location>
</feature>
<evidence type="ECO:0000256" key="2">
    <source>
        <dbReference type="ARBA" id="ARBA00008160"/>
    </source>
</evidence>
<dbReference type="GO" id="GO:0000139">
    <property type="term" value="C:Golgi membrane"/>
    <property type="evidence" value="ECO:0007669"/>
    <property type="project" value="UniProtKB-SubCell"/>
</dbReference>
<sequence>MPRRRPPRPGALADLAPLRILTQIAFLQLIYYVVACVLITFITFVAGQQPSLDRIFNWHELRGDVTTGWTLGLCWVLDALVCVIPILLLIARSKLVPDFALTIHFVNLLTTSVYTRSIPTSIYWWLVQLCSAALMTSVGIWACQWRELQPMAFGGKSSKGKQRAEAANGHAVGPAEVADEEAGYEMGGGRGGGRDGAGTYEMVGMAPRGTG</sequence>
<evidence type="ECO:0000256" key="6">
    <source>
        <dbReference type="ARBA" id="ARBA00022989"/>
    </source>
</evidence>
<evidence type="ECO:0000313" key="11">
    <source>
        <dbReference type="EMBL" id="KAK3677349.1"/>
    </source>
</evidence>
<dbReference type="Pfam" id="PF09801">
    <property type="entry name" value="SYS1"/>
    <property type="match status" value="1"/>
</dbReference>
<dbReference type="GO" id="GO:0005802">
    <property type="term" value="C:trans-Golgi network"/>
    <property type="evidence" value="ECO:0007669"/>
    <property type="project" value="TreeGrafter"/>
</dbReference>
<feature type="region of interest" description="Disordered" evidence="9">
    <location>
        <begin position="183"/>
        <end position="211"/>
    </location>
</feature>